<name>A0A813IWC6_POLGL</name>
<feature type="non-terminal residue" evidence="2">
    <location>
        <position position="79"/>
    </location>
</feature>
<sequence length="79" mass="9033">AIILFILYLIYITIMYFNPRLEELAYSRERKMALLDSEGVTEVKPSPTSMGCTTEDMKPSPSMKDNFVEPEPEEKALEA</sequence>
<feature type="non-terminal residue" evidence="2">
    <location>
        <position position="1"/>
    </location>
</feature>
<evidence type="ECO:0000313" key="3">
    <source>
        <dbReference type="Proteomes" id="UP000626109"/>
    </source>
</evidence>
<dbReference type="AlphaFoldDB" id="A0A813IWC6"/>
<gene>
    <name evidence="2" type="ORF">PGLA2088_LOCUS13876</name>
</gene>
<dbReference type="Proteomes" id="UP000626109">
    <property type="component" value="Unassembled WGS sequence"/>
</dbReference>
<proteinExistence type="predicted"/>
<feature type="region of interest" description="Disordered" evidence="1">
    <location>
        <begin position="38"/>
        <end position="79"/>
    </location>
</feature>
<organism evidence="2 3">
    <name type="scientific">Polarella glacialis</name>
    <name type="common">Dinoflagellate</name>
    <dbReference type="NCBI Taxonomy" id="89957"/>
    <lineage>
        <taxon>Eukaryota</taxon>
        <taxon>Sar</taxon>
        <taxon>Alveolata</taxon>
        <taxon>Dinophyceae</taxon>
        <taxon>Suessiales</taxon>
        <taxon>Suessiaceae</taxon>
        <taxon>Polarella</taxon>
    </lineage>
</organism>
<evidence type="ECO:0000256" key="1">
    <source>
        <dbReference type="SAM" id="MobiDB-lite"/>
    </source>
</evidence>
<reference evidence="2" key="1">
    <citation type="submission" date="2021-02" db="EMBL/GenBank/DDBJ databases">
        <authorList>
            <person name="Dougan E. K."/>
            <person name="Rhodes N."/>
            <person name="Thang M."/>
            <person name="Chan C."/>
        </authorList>
    </citation>
    <scope>NUCLEOTIDE SEQUENCE</scope>
</reference>
<dbReference type="EMBL" id="CAJNNW010016796">
    <property type="protein sequence ID" value="CAE8659761.1"/>
    <property type="molecule type" value="Genomic_DNA"/>
</dbReference>
<evidence type="ECO:0000313" key="2">
    <source>
        <dbReference type="EMBL" id="CAE8659761.1"/>
    </source>
</evidence>
<protein>
    <submittedName>
        <fullName evidence="2">Uncharacterized protein</fullName>
    </submittedName>
</protein>
<comment type="caution">
    <text evidence="2">The sequence shown here is derived from an EMBL/GenBank/DDBJ whole genome shotgun (WGS) entry which is preliminary data.</text>
</comment>
<accession>A0A813IWC6</accession>